<name>A0A8I0ACP3_9CLOT</name>
<protein>
    <submittedName>
        <fullName evidence="2">Uncharacterized protein</fullName>
    </submittedName>
</protein>
<keyword evidence="1" id="KW-1133">Transmembrane helix</keyword>
<reference evidence="2" key="1">
    <citation type="submission" date="2020-08" db="EMBL/GenBank/DDBJ databases">
        <title>Genome public.</title>
        <authorList>
            <person name="Liu C."/>
            <person name="Sun Q."/>
        </authorList>
    </citation>
    <scope>NUCLEOTIDE SEQUENCE</scope>
    <source>
        <strain evidence="2">NSJ-42</strain>
    </source>
</reference>
<evidence type="ECO:0000256" key="1">
    <source>
        <dbReference type="SAM" id="Phobius"/>
    </source>
</evidence>
<keyword evidence="1" id="KW-0812">Transmembrane</keyword>
<keyword evidence="3" id="KW-1185">Reference proteome</keyword>
<evidence type="ECO:0000313" key="2">
    <source>
        <dbReference type="EMBL" id="MBC5639697.1"/>
    </source>
</evidence>
<gene>
    <name evidence="2" type="ORF">H8R92_04485</name>
</gene>
<feature type="transmembrane region" description="Helical" evidence="1">
    <location>
        <begin position="68"/>
        <end position="92"/>
    </location>
</feature>
<feature type="transmembrane region" description="Helical" evidence="1">
    <location>
        <begin position="23"/>
        <end position="48"/>
    </location>
</feature>
<evidence type="ECO:0000313" key="3">
    <source>
        <dbReference type="Proteomes" id="UP000662088"/>
    </source>
</evidence>
<dbReference type="RefSeq" id="WP_022211491.1">
    <property type="nucleotide sequence ID" value="NZ_JACOOQ010000005.1"/>
</dbReference>
<dbReference type="EMBL" id="JACOOQ010000005">
    <property type="protein sequence ID" value="MBC5639697.1"/>
    <property type="molecule type" value="Genomic_DNA"/>
</dbReference>
<keyword evidence="1" id="KW-0472">Membrane</keyword>
<feature type="transmembrane region" description="Helical" evidence="1">
    <location>
        <begin position="113"/>
        <end position="133"/>
    </location>
</feature>
<sequence length="281" mass="32087">MGHKYKKHHKAEKKNISENDKKILYLLNIQLQSIMIYLTADVFFYNFALILLESACGNKSDYKPNENVFLVNGCVLALIASILISHVSFTAYENIHFRDLNGEIDYSTNPEESIAISSLYLILLFFINLIGAIELYKRVNICTIKVTPQWIMVLKIQLQAYKIRFLGDYSFLIATLESFELINSKYDNSKSNGKSNIQNPDIPALIGACLYLVERIMLLYVSYQVYSHLVNECGDVIDSKYLEPNKLAILGNIIGVIANSVSLQSFIEIYKRNVDRPIFGR</sequence>
<dbReference type="Proteomes" id="UP000662088">
    <property type="component" value="Unassembled WGS sequence"/>
</dbReference>
<dbReference type="AlphaFoldDB" id="A0A8I0ACP3"/>
<accession>A0A8I0ACP3</accession>
<proteinExistence type="predicted"/>
<comment type="caution">
    <text evidence="2">The sequence shown here is derived from an EMBL/GenBank/DDBJ whole genome shotgun (WGS) entry which is preliminary data.</text>
</comment>
<organism evidence="2 3">
    <name type="scientific">Clostridium lentum</name>
    <dbReference type="NCBI Taxonomy" id="2763037"/>
    <lineage>
        <taxon>Bacteria</taxon>
        <taxon>Bacillati</taxon>
        <taxon>Bacillota</taxon>
        <taxon>Clostridia</taxon>
        <taxon>Eubacteriales</taxon>
        <taxon>Clostridiaceae</taxon>
        <taxon>Clostridium</taxon>
    </lineage>
</organism>